<sequence>MGHVNPRGEDGHDAEDPKQSTADMTAFPLLSFHIASADAKSTSAMDGPLAFSASCASTSFLKLARMVSFAKLQ</sequence>
<comment type="caution">
    <text evidence="2">The sequence shown here is derived from an EMBL/GenBank/DDBJ whole genome shotgun (WGS) entry which is preliminary data.</text>
</comment>
<gene>
    <name evidence="2" type="ORF">GH714_018567</name>
</gene>
<organism evidence="2 3">
    <name type="scientific">Hevea brasiliensis</name>
    <name type="common">Para rubber tree</name>
    <name type="synonym">Siphonia brasiliensis</name>
    <dbReference type="NCBI Taxonomy" id="3981"/>
    <lineage>
        <taxon>Eukaryota</taxon>
        <taxon>Viridiplantae</taxon>
        <taxon>Streptophyta</taxon>
        <taxon>Embryophyta</taxon>
        <taxon>Tracheophyta</taxon>
        <taxon>Spermatophyta</taxon>
        <taxon>Magnoliopsida</taxon>
        <taxon>eudicotyledons</taxon>
        <taxon>Gunneridae</taxon>
        <taxon>Pentapetalae</taxon>
        <taxon>rosids</taxon>
        <taxon>fabids</taxon>
        <taxon>Malpighiales</taxon>
        <taxon>Euphorbiaceae</taxon>
        <taxon>Crotonoideae</taxon>
        <taxon>Micrandreae</taxon>
        <taxon>Hevea</taxon>
    </lineage>
</organism>
<keyword evidence="3" id="KW-1185">Reference proteome</keyword>
<evidence type="ECO:0000313" key="2">
    <source>
        <dbReference type="EMBL" id="KAF2313880.1"/>
    </source>
</evidence>
<protein>
    <submittedName>
        <fullName evidence="2">Uncharacterized protein</fullName>
    </submittedName>
</protein>
<dbReference type="EMBL" id="JAAGAX010000005">
    <property type="protein sequence ID" value="KAF2313880.1"/>
    <property type="molecule type" value="Genomic_DNA"/>
</dbReference>
<proteinExistence type="predicted"/>
<evidence type="ECO:0000313" key="3">
    <source>
        <dbReference type="Proteomes" id="UP000467840"/>
    </source>
</evidence>
<reference evidence="2 3" key="1">
    <citation type="journal article" date="2020" name="Mol. Plant">
        <title>The Chromosome-Based Rubber Tree Genome Provides New Insights into Spurge Genome Evolution and Rubber Biosynthesis.</title>
        <authorList>
            <person name="Liu J."/>
            <person name="Shi C."/>
            <person name="Shi C.C."/>
            <person name="Li W."/>
            <person name="Zhang Q.J."/>
            <person name="Zhang Y."/>
            <person name="Li K."/>
            <person name="Lu H.F."/>
            <person name="Shi C."/>
            <person name="Zhu S.T."/>
            <person name="Xiao Z.Y."/>
            <person name="Nan H."/>
            <person name="Yue Y."/>
            <person name="Zhu X.G."/>
            <person name="Wu Y."/>
            <person name="Hong X.N."/>
            <person name="Fan G.Y."/>
            <person name="Tong Y."/>
            <person name="Zhang D."/>
            <person name="Mao C.L."/>
            <person name="Liu Y.L."/>
            <person name="Hao S.J."/>
            <person name="Liu W.Q."/>
            <person name="Lv M.Q."/>
            <person name="Zhang H.B."/>
            <person name="Liu Y."/>
            <person name="Hu-Tang G.R."/>
            <person name="Wang J.P."/>
            <person name="Wang J.H."/>
            <person name="Sun Y.H."/>
            <person name="Ni S.B."/>
            <person name="Chen W.B."/>
            <person name="Zhang X.C."/>
            <person name="Jiao Y.N."/>
            <person name="Eichler E.E."/>
            <person name="Li G.H."/>
            <person name="Liu X."/>
            <person name="Gao L.Z."/>
        </authorList>
    </citation>
    <scope>NUCLEOTIDE SEQUENCE [LARGE SCALE GENOMIC DNA]</scope>
    <source>
        <strain evidence="3">cv. GT1</strain>
        <tissue evidence="2">Leaf</tissue>
    </source>
</reference>
<feature type="compositionally biased region" description="Basic and acidic residues" evidence="1">
    <location>
        <begin position="1"/>
        <end position="18"/>
    </location>
</feature>
<dbReference type="AlphaFoldDB" id="A0A6A6MJF7"/>
<name>A0A6A6MJF7_HEVBR</name>
<evidence type="ECO:0000256" key="1">
    <source>
        <dbReference type="SAM" id="MobiDB-lite"/>
    </source>
</evidence>
<feature type="region of interest" description="Disordered" evidence="1">
    <location>
        <begin position="1"/>
        <end position="20"/>
    </location>
</feature>
<dbReference type="Proteomes" id="UP000467840">
    <property type="component" value="Chromosome 15"/>
</dbReference>
<accession>A0A6A6MJF7</accession>